<keyword evidence="2" id="KW-0413">Isomerase</keyword>
<dbReference type="RefSeq" id="WP_089523399.1">
    <property type="nucleotide sequence ID" value="NZ_NMUQ01000001.1"/>
</dbReference>
<sequence>MIKLGVNSVLFKDFDVETAVKHIALCGYDGVELSAIQGMCEHLVLDAWQGQAEELKRLAKEYGVSYLSMEVASLDEARLTKAFEAAQAIGIPVVNVGPGGKSNDEADLMQSIATLSRLSDLAASYGVTLCVKAHVGNAIYNTPTTLRAMEAIDSAGFGIDMDPSHVYRAGENPEEALPQVLSRVKHVHIRDCKGRSAGPGAIGQQACGRGDIDLAAYCKVLADGNYEGPVCLEVIGAAGHSLAEVSIVAAESYGYLNGCLKALGARPSQDDALQRQNG</sequence>
<dbReference type="PANTHER" id="PTHR12110:SF21">
    <property type="entry name" value="XYLOSE ISOMERASE-LIKE TIM BARREL DOMAIN-CONTAINING PROTEIN"/>
    <property type="match status" value="1"/>
</dbReference>
<dbReference type="InterPro" id="IPR050312">
    <property type="entry name" value="IolE/XylAMocC-like"/>
</dbReference>
<evidence type="ECO:0000313" key="2">
    <source>
        <dbReference type="EMBL" id="OXM16315.1"/>
    </source>
</evidence>
<dbReference type="OrthoDB" id="2817989at2"/>
<reference evidence="2 3" key="1">
    <citation type="submission" date="2017-07" db="EMBL/GenBank/DDBJ databases">
        <title>Paenibacillus herberti R33 genome sequencing and assembly.</title>
        <authorList>
            <person name="Su W."/>
        </authorList>
    </citation>
    <scope>NUCLEOTIDE SEQUENCE [LARGE SCALE GENOMIC DNA]</scope>
    <source>
        <strain evidence="2 3">R33</strain>
    </source>
</reference>
<evidence type="ECO:0000313" key="3">
    <source>
        <dbReference type="Proteomes" id="UP000215145"/>
    </source>
</evidence>
<dbReference type="EMBL" id="NMUQ01000001">
    <property type="protein sequence ID" value="OXM16315.1"/>
    <property type="molecule type" value="Genomic_DNA"/>
</dbReference>
<comment type="caution">
    <text evidence="2">The sequence shown here is derived from an EMBL/GenBank/DDBJ whole genome shotgun (WGS) entry which is preliminary data.</text>
</comment>
<proteinExistence type="predicted"/>
<accession>A0A229P344</accession>
<dbReference type="Pfam" id="PF01261">
    <property type="entry name" value="AP_endonuc_2"/>
    <property type="match status" value="1"/>
</dbReference>
<dbReference type="SUPFAM" id="SSF51658">
    <property type="entry name" value="Xylose isomerase-like"/>
    <property type="match status" value="1"/>
</dbReference>
<organism evidence="2 3">
    <name type="scientific">Paenibacillus herberti</name>
    <dbReference type="NCBI Taxonomy" id="1619309"/>
    <lineage>
        <taxon>Bacteria</taxon>
        <taxon>Bacillati</taxon>
        <taxon>Bacillota</taxon>
        <taxon>Bacilli</taxon>
        <taxon>Bacillales</taxon>
        <taxon>Paenibacillaceae</taxon>
        <taxon>Paenibacillus</taxon>
    </lineage>
</organism>
<dbReference type="AlphaFoldDB" id="A0A229P344"/>
<protein>
    <submittedName>
        <fullName evidence="2">Xylose isomerase</fullName>
    </submittedName>
</protein>
<dbReference type="GO" id="GO:0016853">
    <property type="term" value="F:isomerase activity"/>
    <property type="evidence" value="ECO:0007669"/>
    <property type="project" value="UniProtKB-KW"/>
</dbReference>
<evidence type="ECO:0000259" key="1">
    <source>
        <dbReference type="Pfam" id="PF01261"/>
    </source>
</evidence>
<dbReference type="PANTHER" id="PTHR12110">
    <property type="entry name" value="HYDROXYPYRUVATE ISOMERASE"/>
    <property type="match status" value="1"/>
</dbReference>
<dbReference type="InterPro" id="IPR013022">
    <property type="entry name" value="Xyl_isomerase-like_TIM-brl"/>
</dbReference>
<gene>
    <name evidence="2" type="ORF">CGZ75_06420</name>
</gene>
<dbReference type="Gene3D" id="3.20.20.150">
    <property type="entry name" value="Divalent-metal-dependent TIM barrel enzymes"/>
    <property type="match status" value="1"/>
</dbReference>
<dbReference type="InterPro" id="IPR036237">
    <property type="entry name" value="Xyl_isomerase-like_sf"/>
</dbReference>
<keyword evidence="3" id="KW-1185">Reference proteome</keyword>
<dbReference type="Proteomes" id="UP000215145">
    <property type="component" value="Unassembled WGS sequence"/>
</dbReference>
<feature type="domain" description="Xylose isomerase-like TIM barrel" evidence="1">
    <location>
        <begin position="22"/>
        <end position="236"/>
    </location>
</feature>
<name>A0A229P344_9BACL</name>